<dbReference type="SUPFAM" id="SSF55681">
    <property type="entry name" value="Class II aaRS and biotin synthetases"/>
    <property type="match status" value="1"/>
</dbReference>
<reference evidence="2" key="1">
    <citation type="submission" date="2019-05" db="EMBL/GenBank/DDBJ databases">
        <title>Annotation for the trematode Fasciolopsis buski.</title>
        <authorList>
            <person name="Choi Y.-J."/>
        </authorList>
    </citation>
    <scope>NUCLEOTIDE SEQUENCE</scope>
    <source>
        <strain evidence="2">HT</strain>
        <tissue evidence="2">Whole worm</tissue>
    </source>
</reference>
<dbReference type="Proteomes" id="UP000728185">
    <property type="component" value="Unassembled WGS sequence"/>
</dbReference>
<organism evidence="2 3">
    <name type="scientific">Fasciolopsis buskii</name>
    <dbReference type="NCBI Taxonomy" id="27845"/>
    <lineage>
        <taxon>Eukaryota</taxon>
        <taxon>Metazoa</taxon>
        <taxon>Spiralia</taxon>
        <taxon>Lophotrochozoa</taxon>
        <taxon>Platyhelminthes</taxon>
        <taxon>Trematoda</taxon>
        <taxon>Digenea</taxon>
        <taxon>Plagiorchiida</taxon>
        <taxon>Echinostomata</taxon>
        <taxon>Echinostomatoidea</taxon>
        <taxon>Fasciolidae</taxon>
        <taxon>Fasciolopsis</taxon>
    </lineage>
</organism>
<dbReference type="Gene3D" id="3.30.930.10">
    <property type="entry name" value="Bira Bifunctional Protein, Domain 2"/>
    <property type="match status" value="1"/>
</dbReference>
<feature type="region of interest" description="Disordered" evidence="1">
    <location>
        <begin position="381"/>
        <end position="404"/>
    </location>
</feature>
<evidence type="ECO:0000313" key="3">
    <source>
        <dbReference type="Proteomes" id="UP000728185"/>
    </source>
</evidence>
<accession>A0A8E0RKD8</accession>
<gene>
    <name evidence="2" type="ORF">FBUS_09197</name>
</gene>
<dbReference type="InterPro" id="IPR045864">
    <property type="entry name" value="aa-tRNA-synth_II/BPL/LPL"/>
</dbReference>
<keyword evidence="3" id="KW-1185">Reference proteome</keyword>
<evidence type="ECO:0000256" key="1">
    <source>
        <dbReference type="SAM" id="MobiDB-lite"/>
    </source>
</evidence>
<dbReference type="AlphaFoldDB" id="A0A8E0RKD8"/>
<sequence length="894" mass="97484">MLVPVGVRNDSTRTVRKCHGDGTGLHWKESKNSTPSRLIDEVFTKIREDPVAHGSVLFEVRHGTPVFLPESLHLAFARCVARSGSSLIREMGSSFRRYQFDRIHGENDSISGSPLSLADQPVEQEQAAFDIVTPKFSIHSVVELLQIMREIVLNTREFENCHFFVYMNHTDLTEAIFTQVGVPAEACGTFWDRLARANAQLNLAAKSATFSPLSSESTAAQGSSIRHGDLVSVTRRIDLSSTGLTRASPQQRRLSSLLRLEMRPHQLDVLYETILQCAPRIQAQIQRRVREAVVQLQSVLDVFQKLGTSDRFHVSLTPGLVLPCYMYQGIVFQLVACVPIRVTKTKSSTSTSSVGNDGWNKNTGTTKSICQINNPLPSRPVGPGVGRTHISPTSGATRKRRRPSGTIPTIAGLVLAQGGDYTHLVLKHCLPREYGVLKLPDRAPRVRFSPSIESSTFRSTSDIASLTVEQCPNVIGFTLQTERLVQLYFMVANSFSCLSRKLYPPPQPYPCHILLSWDSRETDSLEDLNSTPFRHLQTASLRRATSGTPRSGPDNVVGPVPSSYQPSGDPISPSPASAVMNSVTAVNLGASAHVGNGMPVLTSCVSHAPISHSGSTSGPGTSGCVGGPSASALYESFVLCRDSLKLAYHLAQRMWSIGLPCELLTTPNVDVISAAEESGAEFAVRVNLMNPSATACANLPTGTSCLSAVTYQLWSQHGKATRRVMISEQRRSDPDSLIAYLLHRITGSSEIYGRRVSETERNMMNNAVASRSTDWLPTQLDLVHYIQCFVSSGAGVEPPGVVYQPRSSISLGNIRSCSKGVESPERFMLPPFPPCTPEVNVATMNPAQVTSAASQPTTRSAHSGYDHVSRIIHVLTTESYLNSLSIIIENKRIE</sequence>
<feature type="compositionally biased region" description="Polar residues" evidence="1">
    <location>
        <begin position="540"/>
        <end position="549"/>
    </location>
</feature>
<name>A0A8E0RKD8_9TREM</name>
<dbReference type="EMBL" id="LUCM01010333">
    <property type="protein sequence ID" value="KAA0185631.1"/>
    <property type="molecule type" value="Genomic_DNA"/>
</dbReference>
<evidence type="ECO:0000313" key="2">
    <source>
        <dbReference type="EMBL" id="KAA0185631.1"/>
    </source>
</evidence>
<dbReference type="OrthoDB" id="6778822at2759"/>
<proteinExistence type="predicted"/>
<feature type="region of interest" description="Disordered" evidence="1">
    <location>
        <begin position="540"/>
        <end position="573"/>
    </location>
</feature>
<comment type="caution">
    <text evidence="2">The sequence shown here is derived from an EMBL/GenBank/DDBJ whole genome shotgun (WGS) entry which is preliminary data.</text>
</comment>
<protein>
    <submittedName>
        <fullName evidence="2">Uncharacterized protein</fullName>
    </submittedName>
</protein>